<comment type="subcellular location">
    <subcellularLocation>
        <location evidence="1">Membrane</location>
        <topology evidence="1">Multi-pass membrane protein</topology>
    </subcellularLocation>
</comment>
<evidence type="ECO:0000256" key="5">
    <source>
        <dbReference type="SAM" id="Phobius"/>
    </source>
</evidence>
<evidence type="ECO:0000313" key="8">
    <source>
        <dbReference type="Proteomes" id="UP000490386"/>
    </source>
</evidence>
<feature type="transmembrane region" description="Helical" evidence="5">
    <location>
        <begin position="44"/>
        <end position="62"/>
    </location>
</feature>
<organism evidence="7 8">
    <name type="scientific">Pseudoclavibacter terrae</name>
    <dbReference type="NCBI Taxonomy" id="1530195"/>
    <lineage>
        <taxon>Bacteria</taxon>
        <taxon>Bacillati</taxon>
        <taxon>Actinomycetota</taxon>
        <taxon>Actinomycetes</taxon>
        <taxon>Micrococcales</taxon>
        <taxon>Microbacteriaceae</taxon>
        <taxon>Pseudoclavibacter</taxon>
    </lineage>
</organism>
<gene>
    <name evidence="7" type="ORF">F8O03_11860</name>
</gene>
<proteinExistence type="predicted"/>
<evidence type="ECO:0000313" key="7">
    <source>
        <dbReference type="EMBL" id="KAB1637000.1"/>
    </source>
</evidence>
<feature type="domain" description="RDD" evidence="6">
    <location>
        <begin position="31"/>
        <end position="164"/>
    </location>
</feature>
<sequence length="288" mass="30826">MATQTRPRERLSVTDEQLVVGEGVHLDVRPAGFALRAASSALDALVYMAGYIGLLILTMTILSSDDLPVAIDEALLSAIAIALLVACLVVAPCVVETLTRGRSVGKFATGLRIVRDDGGASGFRQALIRALLGFIELYGSAGGIAIITGLVNSRAKRLGDVLAGTTCQRERAPKLRRHLGPMPPQLIGWASIADAGRLPDRTSRRILDYLDQSAQLTPAHRDRAAGEIARETLPHVHPIPDVDADTYLRGLAVLRRDRELAALTAIARREDALAPTLNGMPHSFPDRG</sequence>
<dbReference type="RefSeq" id="WP_151424055.1">
    <property type="nucleotide sequence ID" value="NZ_WBJX01000004.1"/>
</dbReference>
<keyword evidence="3 5" id="KW-1133">Transmembrane helix</keyword>
<dbReference type="PANTHER" id="PTHR38480">
    <property type="entry name" value="SLR0254 PROTEIN"/>
    <property type="match status" value="1"/>
</dbReference>
<dbReference type="GO" id="GO:0016020">
    <property type="term" value="C:membrane"/>
    <property type="evidence" value="ECO:0007669"/>
    <property type="project" value="UniProtKB-SubCell"/>
</dbReference>
<evidence type="ECO:0000256" key="4">
    <source>
        <dbReference type="ARBA" id="ARBA00023136"/>
    </source>
</evidence>
<reference evidence="7 8" key="1">
    <citation type="submission" date="2019-09" db="EMBL/GenBank/DDBJ databases">
        <title>Phylogeny of genus Pseudoclavibacter and closely related genus.</title>
        <authorList>
            <person name="Li Y."/>
        </authorList>
    </citation>
    <scope>NUCLEOTIDE SEQUENCE [LARGE SCALE GENOMIC DNA]</scope>
    <source>
        <strain evidence="7 8">THG-MD12</strain>
    </source>
</reference>
<dbReference type="Proteomes" id="UP000490386">
    <property type="component" value="Unassembled WGS sequence"/>
</dbReference>
<dbReference type="Pfam" id="PF06271">
    <property type="entry name" value="RDD"/>
    <property type="match status" value="1"/>
</dbReference>
<dbReference type="AlphaFoldDB" id="A0A7J5AZG5"/>
<comment type="caution">
    <text evidence="7">The sequence shown here is derived from an EMBL/GenBank/DDBJ whole genome shotgun (WGS) entry which is preliminary data.</text>
</comment>
<dbReference type="InterPro" id="IPR010432">
    <property type="entry name" value="RDD"/>
</dbReference>
<dbReference type="EMBL" id="WBJX01000004">
    <property type="protein sequence ID" value="KAB1637000.1"/>
    <property type="molecule type" value="Genomic_DNA"/>
</dbReference>
<name>A0A7J5AZG5_9MICO</name>
<feature type="transmembrane region" description="Helical" evidence="5">
    <location>
        <begin position="74"/>
        <end position="95"/>
    </location>
</feature>
<evidence type="ECO:0000256" key="2">
    <source>
        <dbReference type="ARBA" id="ARBA00022692"/>
    </source>
</evidence>
<evidence type="ECO:0000256" key="1">
    <source>
        <dbReference type="ARBA" id="ARBA00004141"/>
    </source>
</evidence>
<accession>A0A7J5AZG5</accession>
<evidence type="ECO:0000256" key="3">
    <source>
        <dbReference type="ARBA" id="ARBA00022989"/>
    </source>
</evidence>
<protein>
    <submittedName>
        <fullName evidence="7">RDD family protein</fullName>
    </submittedName>
</protein>
<keyword evidence="8" id="KW-1185">Reference proteome</keyword>
<evidence type="ECO:0000259" key="6">
    <source>
        <dbReference type="Pfam" id="PF06271"/>
    </source>
</evidence>
<keyword evidence="4 5" id="KW-0472">Membrane</keyword>
<dbReference type="PANTHER" id="PTHR38480:SF1">
    <property type="entry name" value="SLR0254 PROTEIN"/>
    <property type="match status" value="1"/>
</dbReference>
<keyword evidence="2 5" id="KW-0812">Transmembrane</keyword>
<dbReference type="OrthoDB" id="9787732at2"/>